<feature type="region of interest" description="Disordered" evidence="1">
    <location>
        <begin position="214"/>
        <end position="240"/>
    </location>
</feature>
<protein>
    <recommendedName>
        <fullName evidence="4">Prolactin receptor</fullName>
    </recommendedName>
</protein>
<evidence type="ECO:0000313" key="2">
    <source>
        <dbReference type="EMBL" id="CAG9325075.1"/>
    </source>
</evidence>
<feature type="compositionally biased region" description="Polar residues" evidence="1">
    <location>
        <begin position="168"/>
        <end position="177"/>
    </location>
</feature>
<dbReference type="AlphaFoldDB" id="A0AAU9JCT0"/>
<reference evidence="2" key="1">
    <citation type="submission" date="2021-09" db="EMBL/GenBank/DDBJ databases">
        <authorList>
            <consortium name="AG Swart"/>
            <person name="Singh M."/>
            <person name="Singh A."/>
            <person name="Seah K."/>
            <person name="Emmerich C."/>
        </authorList>
    </citation>
    <scope>NUCLEOTIDE SEQUENCE</scope>
    <source>
        <strain evidence="2">ATCC30299</strain>
    </source>
</reference>
<comment type="caution">
    <text evidence="2">The sequence shown here is derived from an EMBL/GenBank/DDBJ whole genome shotgun (WGS) entry which is preliminary data.</text>
</comment>
<evidence type="ECO:0000313" key="3">
    <source>
        <dbReference type="Proteomes" id="UP001162131"/>
    </source>
</evidence>
<proteinExistence type="predicted"/>
<name>A0AAU9JCT0_9CILI</name>
<dbReference type="Proteomes" id="UP001162131">
    <property type="component" value="Unassembled WGS sequence"/>
</dbReference>
<gene>
    <name evidence="2" type="ORF">BSTOLATCC_MIC37821</name>
</gene>
<evidence type="ECO:0008006" key="4">
    <source>
        <dbReference type="Google" id="ProtNLM"/>
    </source>
</evidence>
<organism evidence="2 3">
    <name type="scientific">Blepharisma stoltei</name>
    <dbReference type="NCBI Taxonomy" id="1481888"/>
    <lineage>
        <taxon>Eukaryota</taxon>
        <taxon>Sar</taxon>
        <taxon>Alveolata</taxon>
        <taxon>Ciliophora</taxon>
        <taxon>Postciliodesmatophora</taxon>
        <taxon>Heterotrichea</taxon>
        <taxon>Heterotrichida</taxon>
        <taxon>Blepharismidae</taxon>
        <taxon>Blepharisma</taxon>
    </lineage>
</organism>
<feature type="compositionally biased region" description="Basic residues" evidence="1">
    <location>
        <begin position="218"/>
        <end position="230"/>
    </location>
</feature>
<dbReference type="EMBL" id="CAJZBQ010000037">
    <property type="protein sequence ID" value="CAG9325075.1"/>
    <property type="molecule type" value="Genomic_DNA"/>
</dbReference>
<evidence type="ECO:0000256" key="1">
    <source>
        <dbReference type="SAM" id="MobiDB-lite"/>
    </source>
</evidence>
<keyword evidence="3" id="KW-1185">Reference proteome</keyword>
<accession>A0AAU9JCT0</accession>
<sequence>MNSRGNNRSLNSEDVPKTYSIWPFAPVDEAKRGGTAPGPCVSSLSCYPQKMPVSSQKYSVNSMNSLQGVPFSHENNKISVRGSGWNSSIAGPIKASSLLMPDDKPKTAKHAEVIKRPVTFGFKISGLEKISETPASREVDQRKLRPLSQHKDPPKALGLYLPPGTCTPPDTRSLMSDKCWNSRSKRGESRNDQHNIEKRIEPPNTAFPICEEHERPKTQGRPRTKIRNKGPMKSPAFDDNMFKRPASGKLYDVPIIINRDEKISRRVLSANLTAGRSPNMRQPSFKTTPQFQSSLDSGFLNLFNM</sequence>
<feature type="region of interest" description="Disordered" evidence="1">
    <location>
        <begin position="147"/>
        <end position="177"/>
    </location>
</feature>